<feature type="transmembrane region" description="Helical" evidence="1">
    <location>
        <begin position="347"/>
        <end position="365"/>
    </location>
</feature>
<keyword evidence="1" id="KW-1133">Transmembrane helix</keyword>
<feature type="transmembrane region" description="Helical" evidence="1">
    <location>
        <begin position="504"/>
        <end position="530"/>
    </location>
</feature>
<feature type="transmembrane region" description="Helical" evidence="1">
    <location>
        <begin position="242"/>
        <end position="264"/>
    </location>
</feature>
<feature type="transmembrane region" description="Helical" evidence="1">
    <location>
        <begin position="152"/>
        <end position="176"/>
    </location>
</feature>
<protein>
    <submittedName>
        <fullName evidence="2">ABC transporter permease</fullName>
    </submittedName>
</protein>
<sequence length="538" mass="54446">MTATGVLARLAVRRDRVRLTVWLLALAALVGSTASAIEGLYATPAAVAENAAIRASSVVARAFTGPATGGNVGALAVAEALVFTCVLAALMNVLTVVRHTRQNEELGRAELTGSTAVGRHAGLAAALLVAAVADVLLAGVCAVALLANGLPVAGSIAAGAAIGASGLAFAGITAVAAQVAEGARAAIGLASAALGLAYLLRAVGDATGETGPDGMTVTAAWPSWLSPIGWAQRFEPYGDQRWWPLALFGLFTAATLGLAGWLSAHRDVGTGMMPVRRGRTRATRSLRTPFGLAWRLQRGTLLGWLVGVAVFGLAFGGIGDQVDDLFGSEQSAELMRQLGGGGSLVDAYFAAMMGLMGVVVAGYTLQALLRLRGDETGGPAEIVLATAVSRTRWLVAHVLVALAGTVLVLFALGLGTGLAYGVVAGDLTAAVGDLLVTTVAQLAPTLVLAGFVVAVFGLVPRAAVALAWAAFAVCLVVGQFGALLELPEPLIDVSPFSHLPDLPAQALTAGPVAAMAGLSVLLLALGAVGYRRRNLTLH</sequence>
<keyword evidence="3" id="KW-1185">Reference proteome</keyword>
<feature type="transmembrane region" description="Helical" evidence="1">
    <location>
        <begin position="398"/>
        <end position="422"/>
    </location>
</feature>
<dbReference type="EMBL" id="JAFFZE010000014">
    <property type="protein sequence ID" value="MCT2584892.1"/>
    <property type="molecule type" value="Genomic_DNA"/>
</dbReference>
<name>A0ABT2JAL2_9PSEU</name>
<feature type="transmembrane region" description="Helical" evidence="1">
    <location>
        <begin position="72"/>
        <end position="94"/>
    </location>
</feature>
<proteinExistence type="predicted"/>
<feature type="transmembrane region" description="Helical" evidence="1">
    <location>
        <begin position="434"/>
        <end position="459"/>
    </location>
</feature>
<feature type="transmembrane region" description="Helical" evidence="1">
    <location>
        <begin position="466"/>
        <end position="484"/>
    </location>
</feature>
<dbReference type="RefSeq" id="WP_260192294.1">
    <property type="nucleotide sequence ID" value="NZ_JAFFZE010000014.1"/>
</dbReference>
<reference evidence="2 3" key="1">
    <citation type="submission" date="2021-02" db="EMBL/GenBank/DDBJ databases">
        <title>Actinophytocola xerophila sp. nov., isolated from soil of cotton cropping field.</title>
        <authorList>
            <person name="Huang R."/>
            <person name="Chen X."/>
            <person name="Ge X."/>
            <person name="Liu W."/>
        </authorList>
    </citation>
    <scope>NUCLEOTIDE SEQUENCE [LARGE SCALE GENOMIC DNA]</scope>
    <source>
        <strain evidence="2 3">S1-96</strain>
    </source>
</reference>
<keyword evidence="1" id="KW-0472">Membrane</keyword>
<feature type="transmembrane region" description="Helical" evidence="1">
    <location>
        <begin position="301"/>
        <end position="319"/>
    </location>
</feature>
<dbReference type="Proteomes" id="UP001156441">
    <property type="component" value="Unassembled WGS sequence"/>
</dbReference>
<evidence type="ECO:0000313" key="2">
    <source>
        <dbReference type="EMBL" id="MCT2584892.1"/>
    </source>
</evidence>
<organism evidence="2 3">
    <name type="scientific">Actinophytocola gossypii</name>
    <dbReference type="NCBI Taxonomy" id="2812003"/>
    <lineage>
        <taxon>Bacteria</taxon>
        <taxon>Bacillati</taxon>
        <taxon>Actinomycetota</taxon>
        <taxon>Actinomycetes</taxon>
        <taxon>Pseudonocardiales</taxon>
        <taxon>Pseudonocardiaceae</taxon>
    </lineage>
</organism>
<feature type="transmembrane region" description="Helical" evidence="1">
    <location>
        <begin position="123"/>
        <end position="146"/>
    </location>
</feature>
<comment type="caution">
    <text evidence="2">The sequence shown here is derived from an EMBL/GenBank/DDBJ whole genome shotgun (WGS) entry which is preliminary data.</text>
</comment>
<evidence type="ECO:0000313" key="3">
    <source>
        <dbReference type="Proteomes" id="UP001156441"/>
    </source>
</evidence>
<feature type="transmembrane region" description="Helical" evidence="1">
    <location>
        <begin position="183"/>
        <end position="200"/>
    </location>
</feature>
<evidence type="ECO:0000256" key="1">
    <source>
        <dbReference type="SAM" id="Phobius"/>
    </source>
</evidence>
<keyword evidence="1" id="KW-0812">Transmembrane</keyword>
<accession>A0ABT2JAL2</accession>
<gene>
    <name evidence="2" type="ORF">JT362_17395</name>
</gene>